<name>A0AC35TM80_9BILA</name>
<evidence type="ECO:0000313" key="2">
    <source>
        <dbReference type="WBParaSite" id="RSKR_0000207750.1"/>
    </source>
</evidence>
<proteinExistence type="predicted"/>
<accession>A0AC35TM80</accession>
<reference evidence="2" key="1">
    <citation type="submission" date="2016-11" db="UniProtKB">
        <authorList>
            <consortium name="WormBaseParasite"/>
        </authorList>
    </citation>
    <scope>IDENTIFICATION</scope>
    <source>
        <strain evidence="2">KR3021</strain>
    </source>
</reference>
<protein>
    <submittedName>
        <fullName evidence="2">39S ribosomal protein L36, mitochondrial</fullName>
    </submittedName>
</protein>
<dbReference type="Proteomes" id="UP000095286">
    <property type="component" value="Unplaced"/>
</dbReference>
<dbReference type="WBParaSite" id="RSKR_0000207750.1">
    <property type="protein sequence ID" value="RSKR_0000207750.1"/>
    <property type="gene ID" value="RSKR_0000207750"/>
</dbReference>
<evidence type="ECO:0000313" key="1">
    <source>
        <dbReference type="Proteomes" id="UP000095286"/>
    </source>
</evidence>
<organism evidence="1 2">
    <name type="scientific">Rhabditophanes sp. KR3021</name>
    <dbReference type="NCBI Taxonomy" id="114890"/>
    <lineage>
        <taxon>Eukaryota</taxon>
        <taxon>Metazoa</taxon>
        <taxon>Ecdysozoa</taxon>
        <taxon>Nematoda</taxon>
        <taxon>Chromadorea</taxon>
        <taxon>Rhabditida</taxon>
        <taxon>Tylenchina</taxon>
        <taxon>Panagrolaimomorpha</taxon>
        <taxon>Strongyloidoidea</taxon>
        <taxon>Alloionematidae</taxon>
        <taxon>Rhabditophanes</taxon>
    </lineage>
</organism>
<sequence length="325" mass="37684">MSGILSKTVATGGYYLRLCTQRILATNTSIRDFKVKTFLKRRCVHCYFVRVDGRMHVECPVSPRHKTREPFNDMKRGPSERSKSKSTALPKYEIVGDNLMLPLKTINPLIVCKLCNGYFIEATTVIECVHTFCRSCLLKHFEENDNNCPTCNLEIHQCYPSQYVAFDRTMQDIVYKLVPGLYEEEQKRVKAFNKKRAIENGESYEEDEEVEKETVVHACCSNDDDLLDCHKRDHDMVGVELIAGENLDKLPRNILRVADSLTVSSLKRYVACVLLKDISKYNEFDFFCNNELMGRDFTLQFISRSRWRNKDGAILKLTYRSCVEY</sequence>